<dbReference type="Gene3D" id="3.40.190.10">
    <property type="entry name" value="Periplasmic binding protein-like II"/>
    <property type="match status" value="2"/>
</dbReference>
<dbReference type="Gene3D" id="1.10.10.10">
    <property type="entry name" value="Winged helix-like DNA-binding domain superfamily/Winged helix DNA-binding domain"/>
    <property type="match status" value="1"/>
</dbReference>
<reference evidence="6" key="1">
    <citation type="submission" date="2020-10" db="EMBL/GenBank/DDBJ databases">
        <authorList>
            <person name="Gilroy R."/>
        </authorList>
    </citation>
    <scope>NUCLEOTIDE SEQUENCE</scope>
    <source>
        <strain evidence="6">ChiGjej2B2-16831</strain>
    </source>
</reference>
<evidence type="ECO:0000256" key="4">
    <source>
        <dbReference type="ARBA" id="ARBA00023163"/>
    </source>
</evidence>
<dbReference type="GO" id="GO:0032993">
    <property type="term" value="C:protein-DNA complex"/>
    <property type="evidence" value="ECO:0007669"/>
    <property type="project" value="TreeGrafter"/>
</dbReference>
<dbReference type="InterPro" id="IPR036390">
    <property type="entry name" value="WH_DNA-bd_sf"/>
</dbReference>
<dbReference type="Pfam" id="PF00126">
    <property type="entry name" value="HTH_1"/>
    <property type="match status" value="1"/>
</dbReference>
<evidence type="ECO:0000256" key="1">
    <source>
        <dbReference type="ARBA" id="ARBA00009437"/>
    </source>
</evidence>
<evidence type="ECO:0000256" key="2">
    <source>
        <dbReference type="ARBA" id="ARBA00023015"/>
    </source>
</evidence>
<dbReference type="SUPFAM" id="SSF46785">
    <property type="entry name" value="Winged helix' DNA-binding domain"/>
    <property type="match status" value="1"/>
</dbReference>
<dbReference type="EMBL" id="DVNZ01000034">
    <property type="protein sequence ID" value="HIU93722.1"/>
    <property type="molecule type" value="Genomic_DNA"/>
</dbReference>
<evidence type="ECO:0000313" key="6">
    <source>
        <dbReference type="EMBL" id="HIU93722.1"/>
    </source>
</evidence>
<dbReference type="GO" id="GO:0003677">
    <property type="term" value="F:DNA binding"/>
    <property type="evidence" value="ECO:0007669"/>
    <property type="project" value="UniProtKB-KW"/>
</dbReference>
<dbReference type="InterPro" id="IPR000847">
    <property type="entry name" value="LysR_HTH_N"/>
</dbReference>
<evidence type="ECO:0000313" key="7">
    <source>
        <dbReference type="Proteomes" id="UP000824128"/>
    </source>
</evidence>
<sequence>MNTTIFQYALEVERTRSITQAAENLLIAQPNLSKAIRETEEALGYTIFHRTPRGAFPTEKGVRFLDAARAIVQQLKRMEQIAGDGDGRVQRLSLSMPRGSYLSKALVQFAASLDQSLPIELNITETGSMATIANVHDGAFGLGIVRYRLEHERYFQDYIAEKSLRSELVWEFSCLALLSRRHPLAGKHPLEEADLAGSIEIVHGDETVPYLPAAHAAADAPAARRIFLYERANQFDLLCHVPGAFMKVSPVPRDIAERYGLVQRRCAFASGRCRDVLVYRHDHTLTSLDRRLIDRIFAVKNEVALCEYD</sequence>
<keyword evidence="3" id="KW-0238">DNA-binding</keyword>
<comment type="caution">
    <text evidence="6">The sequence shown here is derived from an EMBL/GenBank/DDBJ whole genome shotgun (WGS) entry which is preliminary data.</text>
</comment>
<dbReference type="PANTHER" id="PTHR30346">
    <property type="entry name" value="TRANSCRIPTIONAL DUAL REGULATOR HCAR-RELATED"/>
    <property type="match status" value="1"/>
</dbReference>
<evidence type="ECO:0000256" key="3">
    <source>
        <dbReference type="ARBA" id="ARBA00023125"/>
    </source>
</evidence>
<reference evidence="6" key="2">
    <citation type="journal article" date="2021" name="PeerJ">
        <title>Extensive microbial diversity within the chicken gut microbiome revealed by metagenomics and culture.</title>
        <authorList>
            <person name="Gilroy R."/>
            <person name="Ravi A."/>
            <person name="Getino M."/>
            <person name="Pursley I."/>
            <person name="Horton D.L."/>
            <person name="Alikhan N.F."/>
            <person name="Baker D."/>
            <person name="Gharbi K."/>
            <person name="Hall N."/>
            <person name="Watson M."/>
            <person name="Adriaenssens E.M."/>
            <person name="Foster-Nyarko E."/>
            <person name="Jarju S."/>
            <person name="Secka A."/>
            <person name="Antonio M."/>
            <person name="Oren A."/>
            <person name="Chaudhuri R.R."/>
            <person name="La Ragione R."/>
            <person name="Hildebrand F."/>
            <person name="Pallen M.J."/>
        </authorList>
    </citation>
    <scope>NUCLEOTIDE SEQUENCE</scope>
    <source>
        <strain evidence="6">ChiGjej2B2-16831</strain>
    </source>
</reference>
<feature type="domain" description="HTH lysR-type" evidence="5">
    <location>
        <begin position="1"/>
        <end position="58"/>
    </location>
</feature>
<gene>
    <name evidence="6" type="ORF">IAD24_01045</name>
</gene>
<dbReference type="Proteomes" id="UP000824128">
    <property type="component" value="Unassembled WGS sequence"/>
</dbReference>
<dbReference type="GO" id="GO:0003700">
    <property type="term" value="F:DNA-binding transcription factor activity"/>
    <property type="evidence" value="ECO:0007669"/>
    <property type="project" value="InterPro"/>
</dbReference>
<keyword evidence="2" id="KW-0805">Transcription regulation</keyword>
<name>A0A9D1N238_9FIRM</name>
<dbReference type="Pfam" id="PF03466">
    <property type="entry name" value="LysR_substrate"/>
    <property type="match status" value="1"/>
</dbReference>
<dbReference type="SUPFAM" id="SSF53850">
    <property type="entry name" value="Periplasmic binding protein-like II"/>
    <property type="match status" value="1"/>
</dbReference>
<protein>
    <submittedName>
        <fullName evidence="6">LysR family transcriptional regulator</fullName>
    </submittedName>
</protein>
<proteinExistence type="inferred from homology"/>
<comment type="similarity">
    <text evidence="1">Belongs to the LysR transcriptional regulatory family.</text>
</comment>
<dbReference type="PANTHER" id="PTHR30346:SF0">
    <property type="entry name" value="HCA OPERON TRANSCRIPTIONAL ACTIVATOR HCAR"/>
    <property type="match status" value="1"/>
</dbReference>
<dbReference type="InterPro" id="IPR005119">
    <property type="entry name" value="LysR_subst-bd"/>
</dbReference>
<organism evidence="6 7">
    <name type="scientific">Candidatus Aphodomorpha intestinavium</name>
    <dbReference type="NCBI Taxonomy" id="2840672"/>
    <lineage>
        <taxon>Bacteria</taxon>
        <taxon>Bacillati</taxon>
        <taxon>Bacillota</taxon>
        <taxon>Clostridia</taxon>
        <taxon>Eubacteriales</taxon>
        <taxon>Candidatus Aphodomorpha</taxon>
    </lineage>
</organism>
<evidence type="ECO:0000259" key="5">
    <source>
        <dbReference type="PROSITE" id="PS50931"/>
    </source>
</evidence>
<dbReference type="InterPro" id="IPR036388">
    <property type="entry name" value="WH-like_DNA-bd_sf"/>
</dbReference>
<dbReference type="AlphaFoldDB" id="A0A9D1N238"/>
<dbReference type="PROSITE" id="PS50931">
    <property type="entry name" value="HTH_LYSR"/>
    <property type="match status" value="1"/>
</dbReference>
<accession>A0A9D1N238</accession>
<keyword evidence="4" id="KW-0804">Transcription</keyword>